<protein>
    <submittedName>
        <fullName evidence="2">Uncharacterized protein</fullName>
    </submittedName>
</protein>
<comment type="caution">
    <text evidence="2">The sequence shown here is derived from an EMBL/GenBank/DDBJ whole genome shotgun (WGS) entry which is preliminary data.</text>
</comment>
<evidence type="ECO:0000313" key="2">
    <source>
        <dbReference type="EMBL" id="KAG6297768.1"/>
    </source>
</evidence>
<reference evidence="2 3" key="1">
    <citation type="journal article" date="2020" name="bioRxiv">
        <title>Whole genome comparisons of ergot fungi reveals the divergence and evolution of species within the genus Claviceps are the result of varying mechanisms driving genome evolution and host range expansion.</title>
        <authorList>
            <person name="Wyka S.A."/>
            <person name="Mondo S.J."/>
            <person name="Liu M."/>
            <person name="Dettman J."/>
            <person name="Nalam V."/>
            <person name="Broders K.D."/>
        </authorList>
    </citation>
    <scope>NUCLEOTIDE SEQUENCE [LARGE SCALE GENOMIC DNA]</scope>
    <source>
        <strain evidence="2 3">Clav52</strain>
    </source>
</reference>
<dbReference type="EMBL" id="SRRH01000143">
    <property type="protein sequence ID" value="KAG6297768.1"/>
    <property type="molecule type" value="Genomic_DNA"/>
</dbReference>
<name>A0A9P7QJT1_9HYPO</name>
<feature type="region of interest" description="Disordered" evidence="1">
    <location>
        <begin position="194"/>
        <end position="213"/>
    </location>
</feature>
<organism evidence="2 3">
    <name type="scientific">Claviceps aff. purpurea</name>
    <dbReference type="NCBI Taxonomy" id="1967640"/>
    <lineage>
        <taxon>Eukaryota</taxon>
        <taxon>Fungi</taxon>
        <taxon>Dikarya</taxon>
        <taxon>Ascomycota</taxon>
        <taxon>Pezizomycotina</taxon>
        <taxon>Sordariomycetes</taxon>
        <taxon>Hypocreomycetidae</taxon>
        <taxon>Hypocreales</taxon>
        <taxon>Clavicipitaceae</taxon>
        <taxon>Claviceps</taxon>
    </lineage>
</organism>
<feature type="region of interest" description="Disordered" evidence="1">
    <location>
        <begin position="1"/>
        <end position="27"/>
    </location>
</feature>
<gene>
    <name evidence="2" type="ORF">E4U09_001233</name>
</gene>
<feature type="region of interest" description="Disordered" evidence="1">
    <location>
        <begin position="226"/>
        <end position="259"/>
    </location>
</feature>
<dbReference type="AlphaFoldDB" id="A0A9P7QJT1"/>
<accession>A0A9P7QJT1</accession>
<sequence>MPKRPSQRPLMNISAPQGPVKTSRGPDLIRSESLELVDSIKDCESGASTPATSISVASRRSRRISASFLSTSTAAPSTSPIVAASDIKAVTYIQATKASKPSFGRRPALLSLSTRSLLKQPSRYILVAQSSPLGVENEENVAPWGAKQYPVRDMDMKPTSSLKQESKLPRSRTMTVLQGLKKSFSRPSLAPARTFSLENKMTPSKTSPIAQRADYTSSPLALTLSSSPLSSASTASTARTPTPHDATPRSAASRPQPDISQIDAAQSAEYWCGRFMALQDRFLSENLDDSSLSQYSSRADSQWRQTKLVALGHQSLLPSSRNHLTYLAPSNTTSALTTITYNPRRRLENEDDIRRDRIFSHLESLCVTDEAMRSLRLWQQSYEHRVGSSKVPVAQKQFGSMAMDRKKMLLGSVGSRFKSIEVQDGVLKRKPIPSPRRGAAFALKHSSSHGVGVF</sequence>
<dbReference type="Proteomes" id="UP000707071">
    <property type="component" value="Unassembled WGS sequence"/>
</dbReference>
<feature type="compositionally biased region" description="Low complexity" evidence="1">
    <location>
        <begin position="226"/>
        <end position="243"/>
    </location>
</feature>
<evidence type="ECO:0000313" key="3">
    <source>
        <dbReference type="Proteomes" id="UP000707071"/>
    </source>
</evidence>
<evidence type="ECO:0000256" key="1">
    <source>
        <dbReference type="SAM" id="MobiDB-lite"/>
    </source>
</evidence>
<feature type="compositionally biased region" description="Polar residues" evidence="1">
    <location>
        <begin position="196"/>
        <end position="209"/>
    </location>
</feature>
<proteinExistence type="predicted"/>
<keyword evidence="3" id="KW-1185">Reference proteome</keyword>